<dbReference type="RefSeq" id="WP_092012481.1">
    <property type="nucleotide sequence ID" value="NZ_FOXH01000002.1"/>
</dbReference>
<dbReference type="STRING" id="1079859.SAMN04515674_102152"/>
<proteinExistence type="predicted"/>
<name>A0A1I5NWP8_9BACT</name>
<evidence type="ECO:0000313" key="1">
    <source>
        <dbReference type="EMBL" id="SFP26157.1"/>
    </source>
</evidence>
<dbReference type="Proteomes" id="UP000199306">
    <property type="component" value="Unassembled WGS sequence"/>
</dbReference>
<organism evidence="1 2">
    <name type="scientific">Pseudarcicella hirudinis</name>
    <dbReference type="NCBI Taxonomy" id="1079859"/>
    <lineage>
        <taxon>Bacteria</taxon>
        <taxon>Pseudomonadati</taxon>
        <taxon>Bacteroidota</taxon>
        <taxon>Cytophagia</taxon>
        <taxon>Cytophagales</taxon>
        <taxon>Flectobacillaceae</taxon>
        <taxon>Pseudarcicella</taxon>
    </lineage>
</organism>
<evidence type="ECO:0000313" key="2">
    <source>
        <dbReference type="Proteomes" id="UP000199306"/>
    </source>
</evidence>
<dbReference type="AlphaFoldDB" id="A0A1I5NWP8"/>
<keyword evidence="2" id="KW-1185">Reference proteome</keyword>
<sequence>MAQETPDPFKIPLKVAQEWINNWLNYQPPTTALEDSPTSLLRGFLIRRQDLLDLFEQAPDADFVRMYIGLQEGLGNDIKSKTPHLLMVNAAVTPDTEVPGLFRVSDLIFDANGDEVSANVMEAGVVNDYTLPVPPYTDPDSPLN</sequence>
<dbReference type="OrthoDB" id="797757at2"/>
<accession>A0A1I5NWP8</accession>
<gene>
    <name evidence="1" type="ORF">SAMN04515674_102152</name>
</gene>
<protein>
    <submittedName>
        <fullName evidence="1">Uncharacterized protein</fullName>
    </submittedName>
</protein>
<dbReference type="EMBL" id="FOXH01000002">
    <property type="protein sequence ID" value="SFP26157.1"/>
    <property type="molecule type" value="Genomic_DNA"/>
</dbReference>
<reference evidence="1 2" key="1">
    <citation type="submission" date="2016-10" db="EMBL/GenBank/DDBJ databases">
        <authorList>
            <person name="de Groot N.N."/>
        </authorList>
    </citation>
    <scope>NUCLEOTIDE SEQUENCE [LARGE SCALE GENOMIC DNA]</scope>
    <source>
        <strain evidence="2">E92,LMG 26720,CCM 7988</strain>
    </source>
</reference>